<accession>A0AAE0MJX4</accession>
<reference evidence="2" key="1">
    <citation type="journal article" date="2023" name="Mol. Phylogenet. Evol.">
        <title>Genome-scale phylogeny and comparative genomics of the fungal order Sordariales.</title>
        <authorList>
            <person name="Hensen N."/>
            <person name="Bonometti L."/>
            <person name="Westerberg I."/>
            <person name="Brannstrom I.O."/>
            <person name="Guillou S."/>
            <person name="Cros-Aarteil S."/>
            <person name="Calhoun S."/>
            <person name="Haridas S."/>
            <person name="Kuo A."/>
            <person name="Mondo S."/>
            <person name="Pangilinan J."/>
            <person name="Riley R."/>
            <person name="LaButti K."/>
            <person name="Andreopoulos B."/>
            <person name="Lipzen A."/>
            <person name="Chen C."/>
            <person name="Yan M."/>
            <person name="Daum C."/>
            <person name="Ng V."/>
            <person name="Clum A."/>
            <person name="Steindorff A."/>
            <person name="Ohm R.A."/>
            <person name="Martin F."/>
            <person name="Silar P."/>
            <person name="Natvig D.O."/>
            <person name="Lalanne C."/>
            <person name="Gautier V."/>
            <person name="Ament-Velasquez S.L."/>
            <person name="Kruys A."/>
            <person name="Hutchinson M.I."/>
            <person name="Powell A.J."/>
            <person name="Barry K."/>
            <person name="Miller A.N."/>
            <person name="Grigoriev I.V."/>
            <person name="Debuchy R."/>
            <person name="Gladieux P."/>
            <person name="Hiltunen Thoren M."/>
            <person name="Johannesson H."/>
        </authorList>
    </citation>
    <scope>NUCLEOTIDE SEQUENCE</scope>
    <source>
        <strain evidence="2">CBS 560.94</strain>
    </source>
</reference>
<protein>
    <submittedName>
        <fullName evidence="2">Uncharacterized protein</fullName>
    </submittedName>
</protein>
<dbReference type="AlphaFoldDB" id="A0AAE0MJX4"/>
<keyword evidence="3" id="KW-1185">Reference proteome</keyword>
<feature type="compositionally biased region" description="Basic and acidic residues" evidence="1">
    <location>
        <begin position="25"/>
        <end position="132"/>
    </location>
</feature>
<feature type="region of interest" description="Disordered" evidence="1">
    <location>
        <begin position="234"/>
        <end position="274"/>
    </location>
</feature>
<organism evidence="2 3">
    <name type="scientific">Neurospora tetraspora</name>
    <dbReference type="NCBI Taxonomy" id="94610"/>
    <lineage>
        <taxon>Eukaryota</taxon>
        <taxon>Fungi</taxon>
        <taxon>Dikarya</taxon>
        <taxon>Ascomycota</taxon>
        <taxon>Pezizomycotina</taxon>
        <taxon>Sordariomycetes</taxon>
        <taxon>Sordariomycetidae</taxon>
        <taxon>Sordariales</taxon>
        <taxon>Sordariaceae</taxon>
        <taxon>Neurospora</taxon>
    </lineage>
</organism>
<dbReference type="GeneID" id="87863000"/>
<dbReference type="EMBL" id="JAUEPP010000011">
    <property type="protein sequence ID" value="KAK3334428.1"/>
    <property type="molecule type" value="Genomic_DNA"/>
</dbReference>
<name>A0AAE0MJX4_9PEZI</name>
<comment type="caution">
    <text evidence="2">The sequence shown here is derived from an EMBL/GenBank/DDBJ whole genome shotgun (WGS) entry which is preliminary data.</text>
</comment>
<feature type="region of interest" description="Disordered" evidence="1">
    <location>
        <begin position="188"/>
        <end position="214"/>
    </location>
</feature>
<evidence type="ECO:0000256" key="1">
    <source>
        <dbReference type="SAM" id="MobiDB-lite"/>
    </source>
</evidence>
<reference evidence="2" key="2">
    <citation type="submission" date="2023-06" db="EMBL/GenBank/DDBJ databases">
        <authorList>
            <consortium name="Lawrence Berkeley National Laboratory"/>
            <person name="Haridas S."/>
            <person name="Hensen N."/>
            <person name="Bonometti L."/>
            <person name="Westerberg I."/>
            <person name="Brannstrom I.O."/>
            <person name="Guillou S."/>
            <person name="Cros-Aarteil S."/>
            <person name="Calhoun S."/>
            <person name="Kuo A."/>
            <person name="Mondo S."/>
            <person name="Pangilinan J."/>
            <person name="Riley R."/>
            <person name="Labutti K."/>
            <person name="Andreopoulos B."/>
            <person name="Lipzen A."/>
            <person name="Chen C."/>
            <person name="Yanf M."/>
            <person name="Daum C."/>
            <person name="Ng V."/>
            <person name="Clum A."/>
            <person name="Steindorff A."/>
            <person name="Ohm R."/>
            <person name="Martin F."/>
            <person name="Silar P."/>
            <person name="Natvig D."/>
            <person name="Lalanne C."/>
            <person name="Gautier V."/>
            <person name="Ament-Velasquez S.L."/>
            <person name="Kruys A."/>
            <person name="Hutchinson M.I."/>
            <person name="Powell A.J."/>
            <person name="Barry K."/>
            <person name="Miller A.N."/>
            <person name="Grigoriev I.V."/>
            <person name="Debuchy R."/>
            <person name="Gladieux P."/>
            <person name="Thoren M.H."/>
            <person name="Johannesson H."/>
        </authorList>
    </citation>
    <scope>NUCLEOTIDE SEQUENCE</scope>
    <source>
        <strain evidence="2">CBS 560.94</strain>
    </source>
</reference>
<evidence type="ECO:0000313" key="3">
    <source>
        <dbReference type="Proteomes" id="UP001278500"/>
    </source>
</evidence>
<sequence>MTRLELPDPGEMSEMELKMSYGLGERVDEERKRTEAQRRLEERDRVEAKQAEEARKQAEEGRECLEEQINEEHRQVEAQNRLEEQHMEAKAQKQTEEKRLEEELEQAEARKQAEVQKQAEEKRLEEELKQAGKEGSANATKREPKGMRKRRIHVGAKEVEEACLRDCQTSLPEQEKGLMKENYTAPLEDLRPPLVGTGPEGAHPQGGRAHPLESRTALCKKKVSTWKSLVSRRLLSERHTSDALPPPTREAAAPQAEDSLLGARAPPGFLQVTD</sequence>
<dbReference type="Proteomes" id="UP001278500">
    <property type="component" value="Unassembled WGS sequence"/>
</dbReference>
<gene>
    <name evidence="2" type="ORF">B0H65DRAFT_447083</name>
</gene>
<evidence type="ECO:0000313" key="2">
    <source>
        <dbReference type="EMBL" id="KAK3334428.1"/>
    </source>
</evidence>
<proteinExistence type="predicted"/>
<feature type="region of interest" description="Disordered" evidence="1">
    <location>
        <begin position="20"/>
        <end position="153"/>
    </location>
</feature>
<dbReference type="RefSeq" id="XP_062676594.1">
    <property type="nucleotide sequence ID" value="XM_062825846.1"/>
</dbReference>